<dbReference type="STRING" id="652787.SAMN05216490_2814"/>
<feature type="signal peptide" evidence="1">
    <location>
        <begin position="1"/>
        <end position="31"/>
    </location>
</feature>
<dbReference type="AlphaFoldDB" id="A0A1H1YQ60"/>
<dbReference type="NCBIfam" id="TIGR03519">
    <property type="entry name" value="T9SS_PorP_fam"/>
    <property type="match status" value="1"/>
</dbReference>
<evidence type="ECO:0000256" key="1">
    <source>
        <dbReference type="SAM" id="SignalP"/>
    </source>
</evidence>
<organism evidence="2 3">
    <name type="scientific">Mucilaginibacter mallensis</name>
    <dbReference type="NCBI Taxonomy" id="652787"/>
    <lineage>
        <taxon>Bacteria</taxon>
        <taxon>Pseudomonadati</taxon>
        <taxon>Bacteroidota</taxon>
        <taxon>Sphingobacteriia</taxon>
        <taxon>Sphingobacteriales</taxon>
        <taxon>Sphingobacteriaceae</taxon>
        <taxon>Mucilaginibacter</taxon>
    </lineage>
</organism>
<name>A0A1H1YQ60_MUCMA</name>
<keyword evidence="1" id="KW-0732">Signal</keyword>
<dbReference type="Proteomes" id="UP000199679">
    <property type="component" value="Chromosome I"/>
</dbReference>
<dbReference type="OrthoDB" id="1493187at2"/>
<evidence type="ECO:0000313" key="2">
    <source>
        <dbReference type="EMBL" id="SDT23615.1"/>
    </source>
</evidence>
<proteinExistence type="predicted"/>
<keyword evidence="3" id="KW-1185">Reference proteome</keyword>
<dbReference type="InterPro" id="IPR019861">
    <property type="entry name" value="PorP/SprF_Bacteroidetes"/>
</dbReference>
<reference evidence="2 3" key="1">
    <citation type="submission" date="2016-10" db="EMBL/GenBank/DDBJ databases">
        <authorList>
            <person name="de Groot N.N."/>
        </authorList>
    </citation>
    <scope>NUCLEOTIDE SEQUENCE [LARGE SCALE GENOMIC DNA]</scope>
    <source>
        <strain evidence="2 3">MP1X4</strain>
    </source>
</reference>
<dbReference type="Pfam" id="PF11751">
    <property type="entry name" value="PorP_SprF"/>
    <property type="match status" value="1"/>
</dbReference>
<accession>A0A1H1YQ60</accession>
<dbReference type="RefSeq" id="WP_091373867.1">
    <property type="nucleotide sequence ID" value="NZ_LT629740.1"/>
</dbReference>
<sequence length="311" mass="34095">MKMKLKPINNGITATLVSILFFLTLSANVHAQNSQFSYTQYMDNLTPFNPAYSLLDKAASVNALARRQWLGVDGSPTTFMANVNVPIESVDGAAGLIVMNDKFAIEHQTEVNAYFAKAIQLSPKNFLSVSLNAGIRNYVANYSSLDANDPVFASDVRETKPNLGFGVMFYTDWYYVGISVPELSITSLGTASVQDNNNFKNHYYFSGAFIANIDEDVAVKPATLVSYVQGVPMIADISGTVIFRQVIGLGINYRTNNEMAGIFTLNVSNFHIGYSYQFGLASDNLGGFNMPTHEITLGYRFGKGSDKPKLL</sequence>
<feature type="chain" id="PRO_5009266824" evidence="1">
    <location>
        <begin position="32"/>
        <end position="311"/>
    </location>
</feature>
<protein>
    <submittedName>
        <fullName evidence="2">Type IX secretion system membrane protein, PorP/SprF family</fullName>
    </submittedName>
</protein>
<gene>
    <name evidence="2" type="ORF">SAMN05216490_2814</name>
</gene>
<evidence type="ECO:0000313" key="3">
    <source>
        <dbReference type="Proteomes" id="UP000199679"/>
    </source>
</evidence>
<dbReference type="EMBL" id="LT629740">
    <property type="protein sequence ID" value="SDT23615.1"/>
    <property type="molecule type" value="Genomic_DNA"/>
</dbReference>